<accession>A0A6J5MQH6</accession>
<sequence>MMPYTLSADELEAKWGGCEDGHPTFTRSVHKACLLDGRTLELDYWKWVSSRSGYESYSSNTGWT</sequence>
<protein>
    <submittedName>
        <fullName evidence="1">Uncharacterized protein</fullName>
    </submittedName>
</protein>
<reference evidence="1" key="1">
    <citation type="submission" date="2020-04" db="EMBL/GenBank/DDBJ databases">
        <authorList>
            <person name="Chiriac C."/>
            <person name="Salcher M."/>
            <person name="Ghai R."/>
            <person name="Kavagutti S V."/>
        </authorList>
    </citation>
    <scope>NUCLEOTIDE SEQUENCE</scope>
</reference>
<name>A0A6J5MQH6_9CAUD</name>
<gene>
    <name evidence="1" type="ORF">UFOVP431_25</name>
</gene>
<evidence type="ECO:0000313" key="1">
    <source>
        <dbReference type="EMBL" id="CAB4147340.1"/>
    </source>
</evidence>
<organism evidence="1">
    <name type="scientific">uncultured Caudovirales phage</name>
    <dbReference type="NCBI Taxonomy" id="2100421"/>
    <lineage>
        <taxon>Viruses</taxon>
        <taxon>Duplodnaviria</taxon>
        <taxon>Heunggongvirae</taxon>
        <taxon>Uroviricota</taxon>
        <taxon>Caudoviricetes</taxon>
        <taxon>Peduoviridae</taxon>
        <taxon>Maltschvirus</taxon>
        <taxon>Maltschvirus maltsch</taxon>
    </lineage>
</organism>
<dbReference type="EMBL" id="LR796483">
    <property type="protein sequence ID" value="CAB4147340.1"/>
    <property type="molecule type" value="Genomic_DNA"/>
</dbReference>
<proteinExistence type="predicted"/>